<keyword evidence="3" id="KW-1185">Reference proteome</keyword>
<reference evidence="2 3" key="1">
    <citation type="journal article" date="2011" name="Proc. Natl. Acad. Sci. U.S.A.">
        <title>Evolutionary erosion of yeast sex chromosomes by mating-type switching accidents.</title>
        <authorList>
            <person name="Gordon J.L."/>
            <person name="Armisen D."/>
            <person name="Proux-Wera E."/>
            <person name="Oheigeartaigh S.S."/>
            <person name="Byrne K.P."/>
            <person name="Wolfe K.H."/>
        </authorList>
    </citation>
    <scope>NUCLEOTIDE SEQUENCE [LARGE SCALE GENOMIC DNA]</scope>
    <source>
        <strain evidence="3">ATCC 10597 / BCRC 20456 / CBS 421 / NBRC 0211 / NRRL Y-12639</strain>
    </source>
</reference>
<dbReference type="KEGG" id="ndi:NDAI_0C05310"/>
<name>G0W8S9_NAUDC</name>
<dbReference type="Proteomes" id="UP000000689">
    <property type="component" value="Chromosome 3"/>
</dbReference>
<dbReference type="OMA" id="PKNTIMN"/>
<dbReference type="OrthoDB" id="4066875at2759"/>
<evidence type="ECO:0000313" key="2">
    <source>
        <dbReference type="EMBL" id="CCD24190.1"/>
    </source>
</evidence>
<feature type="region of interest" description="Disordered" evidence="1">
    <location>
        <begin position="95"/>
        <end position="127"/>
    </location>
</feature>
<sequence>MGTHYSTDGSDPRPISKIPRTPKTSKCSLTSITGRNNFFDLLQTPKSTRCSKNSLSSLNSTKTDKSANSIEKHFYLEESRSESIFNHLLQFSFPNDQGTTPSTELENGRDSKRHLRKRSQDFTHQRGTIFRKSNGICPKTLNISTSGADIPKTVNSVSPLKKSKTRPYHRKSNAISLTSPIELQNLSHQLNDDLKISPLPSDDSLFTMGNIQYLDNKNPQEVESYTHKISPRATMENTTEQIRRNRRGRFGSLEEFAYANNINLKGRIFANTSNNEENSYPVIDLDVNFDK</sequence>
<dbReference type="GeneID" id="11496323"/>
<gene>
    <name evidence="2" type="primary">NDAI0C05310</name>
    <name evidence="2" type="ordered locus">NDAI_0C05310</name>
</gene>
<feature type="region of interest" description="Disordered" evidence="1">
    <location>
        <begin position="1"/>
        <end position="29"/>
    </location>
</feature>
<accession>G0W8S9</accession>
<dbReference type="RefSeq" id="XP_003669433.1">
    <property type="nucleotide sequence ID" value="XM_003669385.1"/>
</dbReference>
<evidence type="ECO:0000256" key="1">
    <source>
        <dbReference type="SAM" id="MobiDB-lite"/>
    </source>
</evidence>
<dbReference type="eggNOG" id="ENOG502SBMR">
    <property type="taxonomic scope" value="Eukaryota"/>
</dbReference>
<organism evidence="2 3">
    <name type="scientific">Naumovozyma dairenensis (strain ATCC 10597 / BCRC 20456 / CBS 421 / NBRC 0211 / NRRL Y-12639)</name>
    <name type="common">Saccharomyces dairenensis</name>
    <dbReference type="NCBI Taxonomy" id="1071378"/>
    <lineage>
        <taxon>Eukaryota</taxon>
        <taxon>Fungi</taxon>
        <taxon>Dikarya</taxon>
        <taxon>Ascomycota</taxon>
        <taxon>Saccharomycotina</taxon>
        <taxon>Saccharomycetes</taxon>
        <taxon>Saccharomycetales</taxon>
        <taxon>Saccharomycetaceae</taxon>
        <taxon>Naumovozyma</taxon>
    </lineage>
</organism>
<evidence type="ECO:0000313" key="3">
    <source>
        <dbReference type="Proteomes" id="UP000000689"/>
    </source>
</evidence>
<protein>
    <submittedName>
        <fullName evidence="2">Uncharacterized protein</fullName>
    </submittedName>
</protein>
<proteinExistence type="predicted"/>
<dbReference type="EMBL" id="HE580269">
    <property type="protein sequence ID" value="CCD24190.1"/>
    <property type="molecule type" value="Genomic_DNA"/>
</dbReference>
<dbReference type="AlphaFoldDB" id="G0W8S9"/>
<dbReference type="HOGENOM" id="CLU_956737_0_0_1"/>
<feature type="compositionally biased region" description="Polar residues" evidence="1">
    <location>
        <begin position="95"/>
        <end position="105"/>
    </location>
</feature>